<keyword evidence="8 16" id="KW-0418">Kinase</keyword>
<dbReference type="InterPro" id="IPR004358">
    <property type="entry name" value="Sig_transdc_His_kin-like_C"/>
</dbReference>
<dbReference type="InterPro" id="IPR013656">
    <property type="entry name" value="PAS_4"/>
</dbReference>
<dbReference type="Pfam" id="PF02518">
    <property type="entry name" value="HATPase_c"/>
    <property type="match status" value="1"/>
</dbReference>
<dbReference type="GO" id="GO:0000155">
    <property type="term" value="F:phosphorelay sensor kinase activity"/>
    <property type="evidence" value="ECO:0007669"/>
    <property type="project" value="InterPro"/>
</dbReference>
<dbReference type="InterPro" id="IPR036097">
    <property type="entry name" value="HisK_dim/P_sf"/>
</dbReference>
<dbReference type="KEGG" id="llu:AKJ09_04213"/>
<dbReference type="Pfam" id="PF08448">
    <property type="entry name" value="PAS_4"/>
    <property type="match status" value="1"/>
</dbReference>
<evidence type="ECO:0000256" key="5">
    <source>
        <dbReference type="ARBA" id="ARBA00022553"/>
    </source>
</evidence>
<evidence type="ECO:0000256" key="7">
    <source>
        <dbReference type="ARBA" id="ARBA00022741"/>
    </source>
</evidence>
<dbReference type="SUPFAM" id="SSF47384">
    <property type="entry name" value="Homodimeric domain of signal transducing histidine kinase"/>
    <property type="match status" value="1"/>
</dbReference>
<evidence type="ECO:0000313" key="16">
    <source>
        <dbReference type="EMBL" id="AKU97549.1"/>
    </source>
</evidence>
<dbReference type="STRING" id="1391654.AKJ09_04213"/>
<dbReference type="PRINTS" id="PR00344">
    <property type="entry name" value="BCTRLSENSOR"/>
</dbReference>
<accession>A0A0K1PWN5</accession>
<dbReference type="Pfam" id="PF00512">
    <property type="entry name" value="HisKA"/>
    <property type="match status" value="1"/>
</dbReference>
<organism evidence="16 17">
    <name type="scientific">Labilithrix luteola</name>
    <dbReference type="NCBI Taxonomy" id="1391654"/>
    <lineage>
        <taxon>Bacteria</taxon>
        <taxon>Pseudomonadati</taxon>
        <taxon>Myxococcota</taxon>
        <taxon>Polyangia</taxon>
        <taxon>Polyangiales</taxon>
        <taxon>Labilitrichaceae</taxon>
        <taxon>Labilithrix</taxon>
    </lineage>
</organism>
<dbReference type="SUPFAM" id="SSF55781">
    <property type="entry name" value="GAF domain-like"/>
    <property type="match status" value="1"/>
</dbReference>
<feature type="coiled-coil region" evidence="13">
    <location>
        <begin position="356"/>
        <end position="383"/>
    </location>
</feature>
<dbReference type="EC" id="2.7.13.3" evidence="3"/>
<dbReference type="SMART" id="SM00388">
    <property type="entry name" value="HisKA"/>
    <property type="match status" value="1"/>
</dbReference>
<dbReference type="InterPro" id="IPR003018">
    <property type="entry name" value="GAF"/>
</dbReference>
<evidence type="ECO:0000256" key="11">
    <source>
        <dbReference type="ARBA" id="ARBA00023136"/>
    </source>
</evidence>
<dbReference type="InterPro" id="IPR001789">
    <property type="entry name" value="Sig_transdc_resp-reg_receiver"/>
</dbReference>
<keyword evidence="11" id="KW-0472">Membrane</keyword>
<evidence type="ECO:0000259" key="15">
    <source>
        <dbReference type="PROSITE" id="PS50110"/>
    </source>
</evidence>
<dbReference type="GO" id="GO:0005524">
    <property type="term" value="F:ATP binding"/>
    <property type="evidence" value="ECO:0007669"/>
    <property type="project" value="UniProtKB-KW"/>
</dbReference>
<dbReference type="InterPro" id="IPR003594">
    <property type="entry name" value="HATPase_dom"/>
</dbReference>
<dbReference type="Gene3D" id="3.30.565.10">
    <property type="entry name" value="Histidine kinase-like ATPase, C-terminal domain"/>
    <property type="match status" value="1"/>
</dbReference>
<dbReference type="EMBL" id="CP012333">
    <property type="protein sequence ID" value="AKU97549.1"/>
    <property type="molecule type" value="Genomic_DNA"/>
</dbReference>
<dbReference type="InterPro" id="IPR029016">
    <property type="entry name" value="GAF-like_dom_sf"/>
</dbReference>
<sequence>MRAVLRPLGELSDVFATVFVHAPIAMQIYNAEGQSLLVNQAFLDLFHTQPPPEYRILDDEIATETGAIEVLRRAFAGEPGSIRPVWYDPRDLKQVHVTEGRRVAFESHVIPLHDERGKVAFVLLFMSDRTEETRQREAIIIERMRIARLQSFTAALSRATTVAEIASVIVTRANAAFYAPRSLVALVAQADRVLDVIASHGVPPALVGLLHRSPLTENSPVTAAVQTGKAQSFRNIRAITEHHPEHGNIQLASDRGGVVLPLVVGARVLGIVILSFGESLAFTDERKADFDAFAHLAAQALDRALLFDLAQFERQRAEAASRAKDEFLAMVSHELRTPLNSMLGWATLLRGGTLAAETATKALETLERNARAQAQLIDDLLDIARITSGKLALRREIVDFGPVVRAASDAIRPAADARGVVLDVSVPDVACKVWGDAERLQQVAWNLLSNAVKFTQRGGHVRLEIRTRDDRTDLLVEDTGMGMDPAFVPFVFERFRQAEGGPSRSHGGLGLGLAIVRNLVELHGGSVEAFSEGRGRGSRFVVSLPLSVTSDEAAEVHIEPGVLDVTDGSVRGLHVLVVDDDDDARTFLATALGSWGCLVEVADSASQALALLEQSPPDVLVSDIAIPGEDGYALIEKVRALPPHRGGLVAAVALTAHARGEDRKRAIVAGFQRHVAKPVDAAELVTIIRSVASART</sequence>
<dbReference type="SUPFAM" id="SSF52172">
    <property type="entry name" value="CheY-like"/>
    <property type="match status" value="1"/>
</dbReference>
<keyword evidence="4" id="KW-1003">Cell membrane</keyword>
<keyword evidence="13" id="KW-0175">Coiled coil</keyword>
<feature type="domain" description="Histidine kinase" evidence="14">
    <location>
        <begin position="330"/>
        <end position="548"/>
    </location>
</feature>
<evidence type="ECO:0000256" key="13">
    <source>
        <dbReference type="SAM" id="Coils"/>
    </source>
</evidence>
<dbReference type="CDD" id="cd00082">
    <property type="entry name" value="HisKA"/>
    <property type="match status" value="1"/>
</dbReference>
<comment type="catalytic activity">
    <reaction evidence="1">
        <text>ATP + protein L-histidine = ADP + protein N-phospho-L-histidine.</text>
        <dbReference type="EC" id="2.7.13.3"/>
    </reaction>
</comment>
<feature type="domain" description="Response regulatory" evidence="15">
    <location>
        <begin position="574"/>
        <end position="692"/>
    </location>
</feature>
<evidence type="ECO:0000256" key="3">
    <source>
        <dbReference type="ARBA" id="ARBA00012438"/>
    </source>
</evidence>
<dbReference type="InterPro" id="IPR036890">
    <property type="entry name" value="HATPase_C_sf"/>
</dbReference>
<dbReference type="AlphaFoldDB" id="A0A0K1PWN5"/>
<dbReference type="SMART" id="SM00387">
    <property type="entry name" value="HATPase_c"/>
    <property type="match status" value="1"/>
</dbReference>
<dbReference type="Gene3D" id="3.30.450.20">
    <property type="entry name" value="PAS domain"/>
    <property type="match status" value="1"/>
</dbReference>
<dbReference type="GO" id="GO:0005886">
    <property type="term" value="C:plasma membrane"/>
    <property type="evidence" value="ECO:0007669"/>
    <property type="project" value="UniProtKB-SubCell"/>
</dbReference>
<evidence type="ECO:0000256" key="10">
    <source>
        <dbReference type="ARBA" id="ARBA00023012"/>
    </source>
</evidence>
<dbReference type="PROSITE" id="PS50110">
    <property type="entry name" value="RESPONSE_REGULATORY"/>
    <property type="match status" value="1"/>
</dbReference>
<reference evidence="16 17" key="1">
    <citation type="submission" date="2015-08" db="EMBL/GenBank/DDBJ databases">
        <authorList>
            <person name="Babu N.S."/>
            <person name="Beckwith C.J."/>
            <person name="Beseler K.G."/>
            <person name="Brison A."/>
            <person name="Carone J.V."/>
            <person name="Caskin T.P."/>
            <person name="Diamond M."/>
            <person name="Durham M.E."/>
            <person name="Foxe J.M."/>
            <person name="Go M."/>
            <person name="Henderson B.A."/>
            <person name="Jones I.B."/>
            <person name="McGettigan J.A."/>
            <person name="Micheletti S.J."/>
            <person name="Nasrallah M.E."/>
            <person name="Ortiz D."/>
            <person name="Piller C.R."/>
            <person name="Privatt S.R."/>
            <person name="Schneider S.L."/>
            <person name="Sharp S."/>
            <person name="Smith T.C."/>
            <person name="Stanton J.D."/>
            <person name="Ullery H.E."/>
            <person name="Wilson R.J."/>
            <person name="Serrano M.G."/>
            <person name="Buck G."/>
            <person name="Lee V."/>
            <person name="Wang Y."/>
            <person name="Carvalho R."/>
            <person name="Voegtly L."/>
            <person name="Shi R."/>
            <person name="Duckworth R."/>
            <person name="Johnson A."/>
            <person name="Loviza R."/>
            <person name="Walstead R."/>
            <person name="Shah Z."/>
            <person name="Kiflezghi M."/>
            <person name="Wade K."/>
            <person name="Ball S.L."/>
            <person name="Bradley K.W."/>
            <person name="Asai D.J."/>
            <person name="Bowman C.A."/>
            <person name="Russell D.A."/>
            <person name="Pope W.H."/>
            <person name="Jacobs-Sera D."/>
            <person name="Hendrix R.W."/>
            <person name="Hatfull G.F."/>
        </authorList>
    </citation>
    <scope>NUCLEOTIDE SEQUENCE [LARGE SCALE GENOMIC DNA]</scope>
    <source>
        <strain evidence="16 17">DSM 27648</strain>
    </source>
</reference>
<evidence type="ECO:0000256" key="2">
    <source>
        <dbReference type="ARBA" id="ARBA00004236"/>
    </source>
</evidence>
<dbReference type="PANTHER" id="PTHR43547:SF2">
    <property type="entry name" value="HYBRID SIGNAL TRANSDUCTION HISTIDINE KINASE C"/>
    <property type="match status" value="1"/>
</dbReference>
<keyword evidence="10" id="KW-0902">Two-component regulatory system</keyword>
<evidence type="ECO:0000256" key="9">
    <source>
        <dbReference type="ARBA" id="ARBA00022840"/>
    </source>
</evidence>
<dbReference type="CDD" id="cd16922">
    <property type="entry name" value="HATPase_EvgS-ArcB-TorS-like"/>
    <property type="match status" value="1"/>
</dbReference>
<evidence type="ECO:0000256" key="8">
    <source>
        <dbReference type="ARBA" id="ARBA00022777"/>
    </source>
</evidence>
<comment type="subcellular location">
    <subcellularLocation>
        <location evidence="2">Cell membrane</location>
    </subcellularLocation>
</comment>
<dbReference type="SUPFAM" id="SSF55874">
    <property type="entry name" value="ATPase domain of HSP90 chaperone/DNA topoisomerase II/histidine kinase"/>
    <property type="match status" value="1"/>
</dbReference>
<dbReference type="Gene3D" id="1.10.287.130">
    <property type="match status" value="1"/>
</dbReference>
<keyword evidence="6" id="KW-0808">Transferase</keyword>
<evidence type="ECO:0000259" key="14">
    <source>
        <dbReference type="PROSITE" id="PS50109"/>
    </source>
</evidence>
<dbReference type="Pfam" id="PF13185">
    <property type="entry name" value="GAF_2"/>
    <property type="match status" value="1"/>
</dbReference>
<dbReference type="Pfam" id="PF00072">
    <property type="entry name" value="Response_reg"/>
    <property type="match status" value="1"/>
</dbReference>
<evidence type="ECO:0000256" key="6">
    <source>
        <dbReference type="ARBA" id="ARBA00022679"/>
    </source>
</evidence>
<evidence type="ECO:0000256" key="1">
    <source>
        <dbReference type="ARBA" id="ARBA00000085"/>
    </source>
</evidence>
<keyword evidence="17" id="KW-1185">Reference proteome</keyword>
<feature type="modified residue" description="4-aspartylphosphate" evidence="12">
    <location>
        <position position="623"/>
    </location>
</feature>
<dbReference type="Proteomes" id="UP000064967">
    <property type="component" value="Chromosome"/>
</dbReference>
<dbReference type="SMART" id="SM00448">
    <property type="entry name" value="REC"/>
    <property type="match status" value="1"/>
</dbReference>
<dbReference type="InterPro" id="IPR005467">
    <property type="entry name" value="His_kinase_dom"/>
</dbReference>
<protein>
    <recommendedName>
        <fullName evidence="3">histidine kinase</fullName>
        <ecNumber evidence="3">2.7.13.3</ecNumber>
    </recommendedName>
</protein>
<dbReference type="Gene3D" id="3.40.50.2300">
    <property type="match status" value="1"/>
</dbReference>
<gene>
    <name evidence="16" type="ORF">AKJ09_04213</name>
</gene>
<proteinExistence type="predicted"/>
<evidence type="ECO:0000256" key="4">
    <source>
        <dbReference type="ARBA" id="ARBA00022475"/>
    </source>
</evidence>
<evidence type="ECO:0000313" key="17">
    <source>
        <dbReference type="Proteomes" id="UP000064967"/>
    </source>
</evidence>
<name>A0A0K1PWN5_9BACT</name>
<dbReference type="Gene3D" id="3.30.450.40">
    <property type="match status" value="1"/>
</dbReference>
<dbReference type="InterPro" id="IPR011006">
    <property type="entry name" value="CheY-like_superfamily"/>
</dbReference>
<dbReference type="PANTHER" id="PTHR43547">
    <property type="entry name" value="TWO-COMPONENT HISTIDINE KINASE"/>
    <property type="match status" value="1"/>
</dbReference>
<dbReference type="FunFam" id="3.30.565.10:FF:000023">
    <property type="entry name" value="PAS domain-containing sensor histidine kinase"/>
    <property type="match status" value="1"/>
</dbReference>
<dbReference type="PROSITE" id="PS50109">
    <property type="entry name" value="HIS_KIN"/>
    <property type="match status" value="1"/>
</dbReference>
<evidence type="ECO:0000256" key="12">
    <source>
        <dbReference type="PROSITE-ProRule" id="PRU00169"/>
    </source>
</evidence>
<dbReference type="SMART" id="SM00065">
    <property type="entry name" value="GAF"/>
    <property type="match status" value="1"/>
</dbReference>
<keyword evidence="9" id="KW-0067">ATP-binding</keyword>
<dbReference type="RefSeq" id="WP_169927664.1">
    <property type="nucleotide sequence ID" value="NZ_CP012333.1"/>
</dbReference>
<dbReference type="InterPro" id="IPR003661">
    <property type="entry name" value="HisK_dim/P_dom"/>
</dbReference>
<keyword evidence="7" id="KW-0547">Nucleotide-binding</keyword>
<keyword evidence="5 12" id="KW-0597">Phosphoprotein</keyword>